<dbReference type="InterPro" id="IPR015064">
    <property type="entry name" value="Sda"/>
</dbReference>
<dbReference type="Proteomes" id="UP000199163">
    <property type="component" value="Unassembled WGS sequence"/>
</dbReference>
<dbReference type="Pfam" id="PF08970">
    <property type="entry name" value="Sda"/>
    <property type="match status" value="1"/>
</dbReference>
<name>A0A1G8IL68_9BACI</name>
<dbReference type="AlphaFoldDB" id="A0A1G8IL68"/>
<proteinExistence type="predicted"/>
<organism evidence="1 2">
    <name type="scientific">Alteribacillus persepolensis</name>
    <dbReference type="NCBI Taxonomy" id="568899"/>
    <lineage>
        <taxon>Bacteria</taxon>
        <taxon>Bacillati</taxon>
        <taxon>Bacillota</taxon>
        <taxon>Bacilli</taxon>
        <taxon>Bacillales</taxon>
        <taxon>Bacillaceae</taxon>
        <taxon>Alteribacillus</taxon>
    </lineage>
</organism>
<dbReference type="SUPFAM" id="SSF100985">
    <property type="entry name" value="Sporulation inhibitor Sda"/>
    <property type="match status" value="1"/>
</dbReference>
<evidence type="ECO:0000313" key="1">
    <source>
        <dbReference type="EMBL" id="SDI19778.1"/>
    </source>
</evidence>
<evidence type="ECO:0000313" key="2">
    <source>
        <dbReference type="Proteomes" id="UP000199163"/>
    </source>
</evidence>
<dbReference type="EMBL" id="FNDK01000024">
    <property type="protein sequence ID" value="SDI19778.1"/>
    <property type="molecule type" value="Genomic_DNA"/>
</dbReference>
<protein>
    <submittedName>
        <fullName evidence="1">Sporulation inhibitor A</fullName>
    </submittedName>
</protein>
<keyword evidence="2" id="KW-1185">Reference proteome</keyword>
<reference evidence="2" key="1">
    <citation type="submission" date="2016-10" db="EMBL/GenBank/DDBJ databases">
        <authorList>
            <person name="Varghese N."/>
            <person name="Submissions S."/>
        </authorList>
    </citation>
    <scope>NUCLEOTIDE SEQUENCE [LARGE SCALE GENOMIC DNA]</scope>
    <source>
        <strain evidence="2">DSM 21632</strain>
    </source>
</reference>
<dbReference type="Gene3D" id="1.10.287.1100">
    <property type="entry name" value="Sporulation inhibitor A"/>
    <property type="match status" value="1"/>
</dbReference>
<gene>
    <name evidence="1" type="ORF">SAMN05192534_12469</name>
</gene>
<dbReference type="InterPro" id="IPR036916">
    <property type="entry name" value="Sda_sf"/>
</dbReference>
<dbReference type="STRING" id="568899.SAMN05192534_12469"/>
<dbReference type="RefSeq" id="WP_245705283.1">
    <property type="nucleotide sequence ID" value="NZ_FNDK01000024.1"/>
</dbReference>
<sequence>MLFEKLSIDVLLEAYQKAKDLGLDEGFINILEEAISERTVIASSSA</sequence>
<accession>A0A1G8IL68</accession>